<sequence length="137" mass="15746">MSLKEIAIKEFNSKMVENEEIQGLAMAYYEFQSGISGIVGTPNGTTTPIKGFLAYSNKQLLFYGEVFKAPTTLQISYSQIIEVKEKKQGFALFKSFPSIIVYHNDKQEIFTTRGDKEEFAKLREFFEKINRDFIQTT</sequence>
<reference evidence="1 2" key="1">
    <citation type="submission" date="2018-08" db="EMBL/GenBank/DDBJ databases">
        <title>Bacillus phenotypic plasticity.</title>
        <authorList>
            <person name="Hurtado E."/>
        </authorList>
    </citation>
    <scope>NUCLEOTIDE SEQUENCE [LARGE SCALE GENOMIC DNA]</scope>
    <source>
        <strain evidence="1 2">427</strain>
    </source>
</reference>
<protein>
    <recommendedName>
        <fullName evidence="3">GRAM domain-containing protein</fullName>
    </recommendedName>
</protein>
<dbReference type="Proteomes" id="UP000324326">
    <property type="component" value="Unassembled WGS sequence"/>
</dbReference>
<accession>A0A5M8RVR1</accession>
<dbReference type="EMBL" id="QSND01000001">
    <property type="protein sequence ID" value="KAA6452735.1"/>
    <property type="molecule type" value="Genomic_DNA"/>
</dbReference>
<comment type="caution">
    <text evidence="1">The sequence shown here is derived from an EMBL/GenBank/DDBJ whole genome shotgun (WGS) entry which is preliminary data.</text>
</comment>
<name>A0A5M8RVR1_9BACI</name>
<dbReference type="AlphaFoldDB" id="A0A5M8RVR1"/>
<dbReference type="RefSeq" id="WP_148955501.1">
    <property type="nucleotide sequence ID" value="NZ_QSND01000001.1"/>
</dbReference>
<evidence type="ECO:0000313" key="1">
    <source>
        <dbReference type="EMBL" id="KAA6452735.1"/>
    </source>
</evidence>
<organism evidence="1 2">
    <name type="scientific">Bacillus swezeyi</name>
    <dbReference type="NCBI Taxonomy" id="1925020"/>
    <lineage>
        <taxon>Bacteria</taxon>
        <taxon>Bacillati</taxon>
        <taxon>Bacillota</taxon>
        <taxon>Bacilli</taxon>
        <taxon>Bacillales</taxon>
        <taxon>Bacillaceae</taxon>
        <taxon>Bacillus</taxon>
    </lineage>
</organism>
<dbReference type="Gene3D" id="2.30.29.30">
    <property type="entry name" value="Pleckstrin-homology domain (PH domain)/Phosphotyrosine-binding domain (PTB)"/>
    <property type="match status" value="1"/>
</dbReference>
<proteinExistence type="predicted"/>
<evidence type="ECO:0008006" key="3">
    <source>
        <dbReference type="Google" id="ProtNLM"/>
    </source>
</evidence>
<evidence type="ECO:0000313" key="2">
    <source>
        <dbReference type="Proteomes" id="UP000324326"/>
    </source>
</evidence>
<dbReference type="InterPro" id="IPR011993">
    <property type="entry name" value="PH-like_dom_sf"/>
</dbReference>
<gene>
    <name evidence="1" type="ORF">DX927_00470</name>
</gene>